<dbReference type="Proteomes" id="UP001326199">
    <property type="component" value="Unassembled WGS sequence"/>
</dbReference>
<comment type="caution">
    <text evidence="1">The sequence shown here is derived from an EMBL/GenBank/DDBJ whole genome shotgun (WGS) entry which is preliminary data.</text>
</comment>
<organism evidence="1 2">
    <name type="scientific">Podospora pseudopauciseta</name>
    <dbReference type="NCBI Taxonomy" id="2093780"/>
    <lineage>
        <taxon>Eukaryota</taxon>
        <taxon>Fungi</taxon>
        <taxon>Dikarya</taxon>
        <taxon>Ascomycota</taxon>
        <taxon>Pezizomycotina</taxon>
        <taxon>Sordariomycetes</taxon>
        <taxon>Sordariomycetidae</taxon>
        <taxon>Sordariales</taxon>
        <taxon>Podosporaceae</taxon>
        <taxon>Podospora</taxon>
    </lineage>
</organism>
<dbReference type="EMBL" id="JAFFHB010000001">
    <property type="protein sequence ID" value="KAK4674172.1"/>
    <property type="molecule type" value="Genomic_DNA"/>
</dbReference>
<keyword evidence="2" id="KW-1185">Reference proteome</keyword>
<evidence type="ECO:0000313" key="1">
    <source>
        <dbReference type="EMBL" id="KAK4674172.1"/>
    </source>
</evidence>
<protein>
    <submittedName>
        <fullName evidence="1">Uncharacterized protein</fullName>
    </submittedName>
</protein>
<accession>A0ABR0I1W7</accession>
<dbReference type="RefSeq" id="XP_062771494.1">
    <property type="nucleotide sequence ID" value="XM_062905409.1"/>
</dbReference>
<proteinExistence type="predicted"/>
<sequence>ERGRLELDLLEPSCIAVAFEVGWIAGCWGRSVIGSSCSCPSGHPEGGRLPNSVVGHSKPHNSLLKHSGSKCDAYTLSISS</sequence>
<evidence type="ECO:0000313" key="2">
    <source>
        <dbReference type="Proteomes" id="UP001326199"/>
    </source>
</evidence>
<gene>
    <name evidence="1" type="ORF">QC763_0021630</name>
</gene>
<dbReference type="GeneID" id="87925371"/>
<reference evidence="1 2" key="1">
    <citation type="journal article" date="2023" name="bioRxiv">
        <title>High-quality genome assemblies of four members of thePodospora anserinaspecies complex.</title>
        <authorList>
            <person name="Ament-Velasquez S.L."/>
            <person name="Vogan A.A."/>
            <person name="Wallerman O."/>
            <person name="Hartmann F."/>
            <person name="Gautier V."/>
            <person name="Silar P."/>
            <person name="Giraud T."/>
            <person name="Johannesson H."/>
        </authorList>
    </citation>
    <scope>NUCLEOTIDE SEQUENCE [LARGE SCALE GENOMIC DNA]</scope>
    <source>
        <strain evidence="1 2">CBS 411.78</strain>
    </source>
</reference>
<feature type="non-terminal residue" evidence="1">
    <location>
        <position position="1"/>
    </location>
</feature>
<name>A0ABR0I1W7_9PEZI</name>